<dbReference type="InParanoid" id="F6HJD5"/>
<feature type="signal peptide" evidence="1">
    <location>
        <begin position="1"/>
        <end position="25"/>
    </location>
</feature>
<accession>F6HJD5</accession>
<feature type="chain" id="PRO_5003337735" evidence="1">
    <location>
        <begin position="26"/>
        <end position="90"/>
    </location>
</feature>
<dbReference type="Proteomes" id="UP000009183">
    <property type="component" value="Chromosome 18, unordered"/>
</dbReference>
<keyword evidence="1" id="KW-0732">Signal</keyword>
<evidence type="ECO:0000313" key="3">
    <source>
        <dbReference type="Proteomes" id="UP000009183"/>
    </source>
</evidence>
<reference evidence="3" key="1">
    <citation type="journal article" date="2007" name="Nature">
        <title>The grapevine genome sequence suggests ancestral hexaploidization in major angiosperm phyla.</title>
        <authorList>
            <consortium name="The French-Italian Public Consortium for Grapevine Genome Characterization."/>
            <person name="Jaillon O."/>
            <person name="Aury J.-M."/>
            <person name="Noel B."/>
            <person name="Policriti A."/>
            <person name="Clepet C."/>
            <person name="Casagrande A."/>
            <person name="Choisne N."/>
            <person name="Aubourg S."/>
            <person name="Vitulo N."/>
            <person name="Jubin C."/>
            <person name="Vezzi A."/>
            <person name="Legeai F."/>
            <person name="Hugueney P."/>
            <person name="Dasilva C."/>
            <person name="Horner D."/>
            <person name="Mica E."/>
            <person name="Jublot D."/>
            <person name="Poulain J."/>
            <person name="Bruyere C."/>
            <person name="Billault A."/>
            <person name="Segurens B."/>
            <person name="Gouyvenoux M."/>
            <person name="Ugarte E."/>
            <person name="Cattonaro F."/>
            <person name="Anthouard V."/>
            <person name="Vico V."/>
            <person name="Del Fabbro C."/>
            <person name="Alaux M."/>
            <person name="Di Gaspero G."/>
            <person name="Dumas V."/>
            <person name="Felice N."/>
            <person name="Paillard S."/>
            <person name="Juman I."/>
            <person name="Moroldo M."/>
            <person name="Scalabrin S."/>
            <person name="Canaguier A."/>
            <person name="Le Clainche I."/>
            <person name="Malacrida G."/>
            <person name="Durand E."/>
            <person name="Pesole G."/>
            <person name="Laucou V."/>
            <person name="Chatelet P."/>
            <person name="Merdinoglu D."/>
            <person name="Delledonne M."/>
            <person name="Pezzotti M."/>
            <person name="Lecharny A."/>
            <person name="Scarpelli C."/>
            <person name="Artiguenave F."/>
            <person name="Pe M.E."/>
            <person name="Valle G."/>
            <person name="Morgante M."/>
            <person name="Caboche M."/>
            <person name="Adam-Blondon A.-F."/>
            <person name="Weissenbach J."/>
            <person name="Quetier F."/>
            <person name="Wincker P."/>
        </authorList>
    </citation>
    <scope>NUCLEOTIDE SEQUENCE [LARGE SCALE GENOMIC DNA]</scope>
    <source>
        <strain evidence="3">cv. Pinot noir / PN40024</strain>
    </source>
</reference>
<dbReference type="HOGENOM" id="CLU_2445276_0_0_1"/>
<dbReference type="PaxDb" id="29760-VIT_18s0001g02360.t01"/>
<name>F6HJD5_VITVI</name>
<organism evidence="2 3">
    <name type="scientific">Vitis vinifera</name>
    <name type="common">Grape</name>
    <dbReference type="NCBI Taxonomy" id="29760"/>
    <lineage>
        <taxon>Eukaryota</taxon>
        <taxon>Viridiplantae</taxon>
        <taxon>Streptophyta</taxon>
        <taxon>Embryophyta</taxon>
        <taxon>Tracheophyta</taxon>
        <taxon>Spermatophyta</taxon>
        <taxon>Magnoliopsida</taxon>
        <taxon>eudicotyledons</taxon>
        <taxon>Gunneridae</taxon>
        <taxon>Pentapetalae</taxon>
        <taxon>rosids</taxon>
        <taxon>Vitales</taxon>
        <taxon>Vitaceae</taxon>
        <taxon>Viteae</taxon>
        <taxon>Vitis</taxon>
    </lineage>
</organism>
<protein>
    <submittedName>
        <fullName evidence="2">Uncharacterized protein</fullName>
    </submittedName>
</protein>
<dbReference type="EMBL" id="FN595772">
    <property type="protein sequence ID" value="CCB52334.1"/>
    <property type="molecule type" value="Genomic_DNA"/>
</dbReference>
<keyword evidence="3" id="KW-1185">Reference proteome</keyword>
<gene>
    <name evidence="2" type="ordered locus">VIT_18s0001g02360</name>
</gene>
<dbReference type="AlphaFoldDB" id="F6HJD5"/>
<evidence type="ECO:0000313" key="2">
    <source>
        <dbReference type="EMBL" id="CCB52334.1"/>
    </source>
</evidence>
<proteinExistence type="predicted"/>
<sequence length="90" mass="10386">MGSAVQFLLLVLLSGLMLVCRIAEGDTHYYDFVAYFMNNDDLEILLDILDVRMKGEVNRKNQNFKDFSSAIYVQPIECFYYAPLVYNASK</sequence>
<evidence type="ECO:0000256" key="1">
    <source>
        <dbReference type="SAM" id="SignalP"/>
    </source>
</evidence>